<protein>
    <recommendedName>
        <fullName evidence="6 7">Peptidyl-tRNA hydrolase</fullName>
        <shortName evidence="7">Pth</shortName>
        <ecNumber evidence="1 7">3.1.1.29</ecNumber>
    </recommendedName>
</protein>
<feature type="active site" description="Proton acceptor" evidence="7">
    <location>
        <position position="21"/>
    </location>
</feature>
<dbReference type="InterPro" id="IPR036416">
    <property type="entry name" value="Pept_tRNA_hydro_sf"/>
</dbReference>
<dbReference type="GO" id="GO:0005737">
    <property type="term" value="C:cytoplasm"/>
    <property type="evidence" value="ECO:0007669"/>
    <property type="project" value="UniProtKB-SubCell"/>
</dbReference>
<dbReference type="SUPFAM" id="SSF53178">
    <property type="entry name" value="Peptidyl-tRNA hydrolase-like"/>
    <property type="match status" value="1"/>
</dbReference>
<comment type="catalytic activity">
    <reaction evidence="7 8">
        <text>an N-acyl-L-alpha-aminoacyl-tRNA + H2O = an N-acyl-L-amino acid + a tRNA + H(+)</text>
        <dbReference type="Rhea" id="RHEA:54448"/>
        <dbReference type="Rhea" id="RHEA-COMP:10123"/>
        <dbReference type="Rhea" id="RHEA-COMP:13883"/>
        <dbReference type="ChEBI" id="CHEBI:15377"/>
        <dbReference type="ChEBI" id="CHEBI:15378"/>
        <dbReference type="ChEBI" id="CHEBI:59874"/>
        <dbReference type="ChEBI" id="CHEBI:78442"/>
        <dbReference type="ChEBI" id="CHEBI:138191"/>
        <dbReference type="EC" id="3.1.1.29"/>
    </reaction>
</comment>
<dbReference type="CDD" id="cd00462">
    <property type="entry name" value="PTH"/>
    <property type="match status" value="1"/>
</dbReference>
<dbReference type="PANTHER" id="PTHR17224">
    <property type="entry name" value="PEPTIDYL-TRNA HYDROLASE"/>
    <property type="match status" value="1"/>
</dbReference>
<feature type="binding site" evidence="7">
    <location>
        <position position="113"/>
    </location>
    <ligand>
        <name>tRNA</name>
        <dbReference type="ChEBI" id="CHEBI:17843"/>
    </ligand>
</feature>
<dbReference type="PROSITE" id="PS01195">
    <property type="entry name" value="PEPT_TRNA_HYDROL_1"/>
    <property type="match status" value="1"/>
</dbReference>
<comment type="function">
    <text evidence="7">Catalyzes the release of premature peptidyl moieties from peptidyl-tRNA molecules trapped in stalled 50S ribosomal subunits, and thus maintains levels of free tRNAs and 50S ribosomes.</text>
</comment>
<dbReference type="GO" id="GO:0004045">
    <property type="term" value="F:peptidyl-tRNA hydrolase activity"/>
    <property type="evidence" value="ECO:0007669"/>
    <property type="project" value="UniProtKB-UniRule"/>
</dbReference>
<dbReference type="Gene3D" id="3.40.50.1470">
    <property type="entry name" value="Peptidyl-tRNA hydrolase"/>
    <property type="match status" value="1"/>
</dbReference>
<evidence type="ECO:0000313" key="11">
    <source>
        <dbReference type="Proteomes" id="UP000230251"/>
    </source>
</evidence>
<name>A0A2M8ENU1_9BACT</name>
<dbReference type="HAMAP" id="MF_00083">
    <property type="entry name" value="Pept_tRNA_hydro_bact"/>
    <property type="match status" value="1"/>
</dbReference>
<feature type="binding site" evidence="7">
    <location>
        <position position="67"/>
    </location>
    <ligand>
        <name>tRNA</name>
        <dbReference type="ChEBI" id="CHEBI:17843"/>
    </ligand>
</feature>
<keyword evidence="7" id="KW-0963">Cytoplasm</keyword>
<feature type="site" description="Stabilizes the basic form of H active site to accept a proton" evidence="7">
    <location>
        <position position="92"/>
    </location>
</feature>
<evidence type="ECO:0000256" key="6">
    <source>
        <dbReference type="ARBA" id="ARBA00050038"/>
    </source>
</evidence>
<evidence type="ECO:0000256" key="7">
    <source>
        <dbReference type="HAMAP-Rule" id="MF_00083"/>
    </source>
</evidence>
<dbReference type="GO" id="GO:0072344">
    <property type="term" value="P:rescue of stalled ribosome"/>
    <property type="evidence" value="ECO:0007669"/>
    <property type="project" value="UniProtKB-UniRule"/>
</dbReference>
<comment type="subunit">
    <text evidence="7">Monomer.</text>
</comment>
<feature type="binding site" evidence="7">
    <location>
        <position position="69"/>
    </location>
    <ligand>
        <name>tRNA</name>
        <dbReference type="ChEBI" id="CHEBI:17843"/>
    </ligand>
</feature>
<feature type="binding site" evidence="7">
    <location>
        <position position="16"/>
    </location>
    <ligand>
        <name>tRNA</name>
        <dbReference type="ChEBI" id="CHEBI:17843"/>
    </ligand>
</feature>
<evidence type="ECO:0000256" key="8">
    <source>
        <dbReference type="RuleBase" id="RU000673"/>
    </source>
</evidence>
<proteinExistence type="inferred from homology"/>
<comment type="function">
    <text evidence="7">Hydrolyzes ribosome-free peptidyl-tRNAs (with 1 or more amino acids incorporated), which drop off the ribosome during protein synthesis, or as a result of ribosome stalling.</text>
</comment>
<evidence type="ECO:0000256" key="1">
    <source>
        <dbReference type="ARBA" id="ARBA00013260"/>
    </source>
</evidence>
<dbReference type="InterPro" id="IPR001328">
    <property type="entry name" value="Pept_tRNA_hydro"/>
</dbReference>
<evidence type="ECO:0000256" key="5">
    <source>
        <dbReference type="ARBA" id="ARBA00038063"/>
    </source>
</evidence>
<dbReference type="InterPro" id="IPR018171">
    <property type="entry name" value="Pept_tRNA_hydro_CS"/>
</dbReference>
<reference evidence="11" key="1">
    <citation type="submission" date="2017-09" db="EMBL/GenBank/DDBJ databases">
        <title>Depth-based differentiation of microbial function through sediment-hosted aquifers and enrichment of novel symbionts in the deep terrestrial subsurface.</title>
        <authorList>
            <person name="Probst A.J."/>
            <person name="Ladd B."/>
            <person name="Jarett J.K."/>
            <person name="Geller-Mcgrath D.E."/>
            <person name="Sieber C.M.K."/>
            <person name="Emerson J.B."/>
            <person name="Anantharaman K."/>
            <person name="Thomas B.C."/>
            <person name="Malmstrom R."/>
            <person name="Stieglmeier M."/>
            <person name="Klingl A."/>
            <person name="Woyke T."/>
            <person name="Ryan C.M."/>
            <person name="Banfield J.F."/>
        </authorList>
    </citation>
    <scope>NUCLEOTIDE SEQUENCE [LARGE SCALE GENOMIC DNA]</scope>
</reference>
<accession>A0A2M8ENU1</accession>
<evidence type="ECO:0000313" key="10">
    <source>
        <dbReference type="EMBL" id="PJC24400.1"/>
    </source>
</evidence>
<dbReference type="Proteomes" id="UP000230251">
    <property type="component" value="Unassembled WGS sequence"/>
</dbReference>
<dbReference type="GO" id="GO:0000049">
    <property type="term" value="F:tRNA binding"/>
    <property type="evidence" value="ECO:0007669"/>
    <property type="project" value="UniProtKB-UniRule"/>
</dbReference>
<dbReference type="FunFam" id="3.40.50.1470:FF:000001">
    <property type="entry name" value="Peptidyl-tRNA hydrolase"/>
    <property type="match status" value="1"/>
</dbReference>
<feature type="site" description="Discriminates between blocked and unblocked aminoacyl-tRNA" evidence="7">
    <location>
        <position position="11"/>
    </location>
</feature>
<comment type="subcellular location">
    <subcellularLocation>
        <location evidence="7">Cytoplasm</location>
    </subcellularLocation>
</comment>
<dbReference type="NCBIfam" id="TIGR00447">
    <property type="entry name" value="pth"/>
    <property type="match status" value="1"/>
</dbReference>
<evidence type="ECO:0000256" key="3">
    <source>
        <dbReference type="ARBA" id="ARBA00022801"/>
    </source>
</evidence>
<comment type="similarity">
    <text evidence="5 7 9">Belongs to the PTH family.</text>
</comment>
<sequence>MNSVLIIGLGNPGLRYRKTRHNIGFVLIDEVAEQLGAKFKKRKDLQAEVAELNLDGRKVVLAKALTYMNKSGEAVQSIINVYDLSNLLVIQDDATMEFGKIRIRAEGSAGGHNGIKSIITHFGSNKFKRFKFGVGEPLENIALEDWVLGRFSKEEIKEIDKKKAEISKDIIKNLEN</sequence>
<gene>
    <name evidence="7" type="primary">pth</name>
    <name evidence="10" type="ORF">CO057_02940</name>
</gene>
<evidence type="ECO:0000256" key="2">
    <source>
        <dbReference type="ARBA" id="ARBA00022555"/>
    </source>
</evidence>
<evidence type="ECO:0000256" key="9">
    <source>
        <dbReference type="RuleBase" id="RU004320"/>
    </source>
</evidence>
<organism evidence="10 11">
    <name type="scientific">Candidatus Uhrbacteria bacterium CG_4_9_14_0_2_um_filter_41_50</name>
    <dbReference type="NCBI Taxonomy" id="1975031"/>
    <lineage>
        <taxon>Bacteria</taxon>
        <taxon>Candidatus Uhriibacteriota</taxon>
    </lineage>
</organism>
<keyword evidence="4 7" id="KW-0694">RNA-binding</keyword>
<dbReference type="EMBL" id="PFSI01000045">
    <property type="protein sequence ID" value="PJC24400.1"/>
    <property type="molecule type" value="Genomic_DNA"/>
</dbReference>
<dbReference type="Pfam" id="PF01195">
    <property type="entry name" value="Pept_tRNA_hydro"/>
    <property type="match status" value="1"/>
</dbReference>
<keyword evidence="3 7" id="KW-0378">Hydrolase</keyword>
<keyword evidence="2 7" id="KW-0820">tRNA-binding</keyword>
<dbReference type="EC" id="3.1.1.29" evidence="1 7"/>
<comment type="caution">
    <text evidence="10">The sequence shown here is derived from an EMBL/GenBank/DDBJ whole genome shotgun (WGS) entry which is preliminary data.</text>
</comment>
<dbReference type="PANTHER" id="PTHR17224:SF1">
    <property type="entry name" value="PEPTIDYL-TRNA HYDROLASE"/>
    <property type="match status" value="1"/>
</dbReference>
<dbReference type="GO" id="GO:0006515">
    <property type="term" value="P:protein quality control for misfolded or incompletely synthesized proteins"/>
    <property type="evidence" value="ECO:0007669"/>
    <property type="project" value="UniProtKB-UniRule"/>
</dbReference>
<dbReference type="AlphaFoldDB" id="A0A2M8ENU1"/>
<dbReference type="PROSITE" id="PS01196">
    <property type="entry name" value="PEPT_TRNA_HYDROL_2"/>
    <property type="match status" value="1"/>
</dbReference>
<evidence type="ECO:0000256" key="4">
    <source>
        <dbReference type="ARBA" id="ARBA00022884"/>
    </source>
</evidence>